<reference evidence="1" key="1">
    <citation type="submission" date="2020-11" db="EMBL/GenBank/DDBJ databases">
        <authorList>
            <person name="Tran Van P."/>
        </authorList>
    </citation>
    <scope>NUCLEOTIDE SEQUENCE</scope>
</reference>
<gene>
    <name evidence="1" type="ORF">OSB1V03_LOCUS8620</name>
</gene>
<protein>
    <submittedName>
        <fullName evidence="1">Uncharacterized protein</fullName>
    </submittedName>
</protein>
<organism evidence="1">
    <name type="scientific">Medioppia subpectinata</name>
    <dbReference type="NCBI Taxonomy" id="1979941"/>
    <lineage>
        <taxon>Eukaryota</taxon>
        <taxon>Metazoa</taxon>
        <taxon>Ecdysozoa</taxon>
        <taxon>Arthropoda</taxon>
        <taxon>Chelicerata</taxon>
        <taxon>Arachnida</taxon>
        <taxon>Acari</taxon>
        <taxon>Acariformes</taxon>
        <taxon>Sarcoptiformes</taxon>
        <taxon>Oribatida</taxon>
        <taxon>Brachypylina</taxon>
        <taxon>Oppioidea</taxon>
        <taxon>Oppiidae</taxon>
        <taxon>Medioppia</taxon>
    </lineage>
</organism>
<dbReference type="AlphaFoldDB" id="A0A7R9KRT3"/>
<evidence type="ECO:0000313" key="1">
    <source>
        <dbReference type="EMBL" id="CAD7628198.1"/>
    </source>
</evidence>
<sequence length="531" mass="59362">MNIVYVYRLLPTDNRQYDWIWAKRKGTKRRAPDTGNGTGTRAVAGHWSGPAFDGPDDIVPVGRRGRDVTAELARMMNRGEYFPTVGVIGLDKQLVRELEVGFWYAMVNAWAPIPDGVYLSPEIVGKSTDQSSDDTDRDTKGVLFGQYFKNEPTLVRQMLANGAARADWSIYLVISPYDTPYVIVHPSVLVQRRVATGLEYYYYEPYAVHEQPPPYMPDVLDTVLNGRTSDGQWGSVEVRRAYGSQGQCGDGLRRCLIFIANFLDDPTVLCAYNCVTKTVGLPWGPAPVASIPDTGPGFTAVAGIDGPYDIRPVGARGRHVMDGLAALQALKLYTPEFGIKSDTRTKTREAELRFAQVMAVRRWTPLPDGTYLSPNILGRNAPIGVGHSDRDANGVLFRDHFRNELANVRVSLGQGAKYTWSVYLVMTPVDPTGIRVHCTALVQRVVGNWLQYHYYEPLATDQRQSTVLPEFLVHSLRAMIGQKWSVLVRRTNGSQRTPGSSYRRCLIFIANFLDDQTVLNAYNWSPYDLVP</sequence>
<keyword evidence="2" id="KW-1185">Reference proteome</keyword>
<evidence type="ECO:0000313" key="2">
    <source>
        <dbReference type="Proteomes" id="UP000759131"/>
    </source>
</evidence>
<accession>A0A7R9KRT3</accession>
<name>A0A7R9KRT3_9ACAR</name>
<dbReference type="EMBL" id="CAJPIZ010005457">
    <property type="protein sequence ID" value="CAG2108628.1"/>
    <property type="molecule type" value="Genomic_DNA"/>
</dbReference>
<dbReference type="EMBL" id="OC860032">
    <property type="protein sequence ID" value="CAD7628198.1"/>
    <property type="molecule type" value="Genomic_DNA"/>
</dbReference>
<proteinExistence type="predicted"/>
<dbReference type="Proteomes" id="UP000759131">
    <property type="component" value="Unassembled WGS sequence"/>
</dbReference>